<dbReference type="CDD" id="cd00096">
    <property type="entry name" value="Ig"/>
    <property type="match status" value="2"/>
</dbReference>
<evidence type="ECO:0000313" key="8">
    <source>
        <dbReference type="Proteomes" id="UP000314980"/>
    </source>
</evidence>
<organism evidence="7 8">
    <name type="scientific">Lates calcarifer</name>
    <name type="common">Barramundi</name>
    <name type="synonym">Holocentrus calcarifer</name>
    <dbReference type="NCBI Taxonomy" id="8187"/>
    <lineage>
        <taxon>Eukaryota</taxon>
        <taxon>Metazoa</taxon>
        <taxon>Chordata</taxon>
        <taxon>Craniata</taxon>
        <taxon>Vertebrata</taxon>
        <taxon>Euteleostomi</taxon>
        <taxon>Actinopterygii</taxon>
        <taxon>Neopterygii</taxon>
        <taxon>Teleostei</taxon>
        <taxon>Neoteleostei</taxon>
        <taxon>Acanthomorphata</taxon>
        <taxon>Carangaria</taxon>
        <taxon>Carangaria incertae sedis</taxon>
        <taxon>Centropomidae</taxon>
        <taxon>Lates</taxon>
    </lineage>
</organism>
<reference evidence="7" key="2">
    <citation type="submission" date="2025-08" db="UniProtKB">
        <authorList>
            <consortium name="Ensembl"/>
        </authorList>
    </citation>
    <scope>IDENTIFICATION</scope>
</reference>
<dbReference type="PANTHER" id="PTHR11640">
    <property type="entry name" value="NEPHRIN"/>
    <property type="match status" value="1"/>
</dbReference>
<dbReference type="GO" id="GO:0005911">
    <property type="term" value="C:cell-cell junction"/>
    <property type="evidence" value="ECO:0007669"/>
    <property type="project" value="TreeGrafter"/>
</dbReference>
<keyword evidence="5" id="KW-0393">Immunoglobulin domain</keyword>
<dbReference type="Pfam" id="PF13927">
    <property type="entry name" value="Ig_3"/>
    <property type="match status" value="2"/>
</dbReference>
<evidence type="ECO:0000256" key="4">
    <source>
        <dbReference type="ARBA" id="ARBA00023180"/>
    </source>
</evidence>
<keyword evidence="4" id="KW-0325">Glycoprotein</keyword>
<keyword evidence="8" id="KW-1185">Reference proteome</keyword>
<dbReference type="InterPro" id="IPR007110">
    <property type="entry name" value="Ig-like_dom"/>
</dbReference>
<feature type="domain" description="Ig-like" evidence="6">
    <location>
        <begin position="26"/>
        <end position="113"/>
    </location>
</feature>
<accession>A0A4W6C053</accession>
<reference evidence="7" key="3">
    <citation type="submission" date="2025-09" db="UniProtKB">
        <authorList>
            <consortium name="Ensembl"/>
        </authorList>
    </citation>
    <scope>IDENTIFICATION</scope>
</reference>
<comment type="subcellular location">
    <subcellularLocation>
        <location evidence="1">Membrane</location>
        <topology evidence="1">Single-pass type I membrane protein</topology>
    </subcellularLocation>
</comment>
<dbReference type="GO" id="GO:0005886">
    <property type="term" value="C:plasma membrane"/>
    <property type="evidence" value="ECO:0007669"/>
    <property type="project" value="TreeGrafter"/>
</dbReference>
<evidence type="ECO:0000313" key="7">
    <source>
        <dbReference type="Ensembl" id="ENSLCAP00010004142.1"/>
    </source>
</evidence>
<dbReference type="GO" id="GO:0098609">
    <property type="term" value="P:cell-cell adhesion"/>
    <property type="evidence" value="ECO:0007669"/>
    <property type="project" value="TreeGrafter"/>
</dbReference>
<dbReference type="SMART" id="SM00408">
    <property type="entry name" value="IGc2"/>
    <property type="match status" value="2"/>
</dbReference>
<evidence type="ECO:0000256" key="1">
    <source>
        <dbReference type="ARBA" id="ARBA00004479"/>
    </source>
</evidence>
<dbReference type="PANTHER" id="PTHR11640:SF31">
    <property type="entry name" value="IRREGULAR CHIASM C-ROUGHEST PROTEIN-RELATED"/>
    <property type="match status" value="1"/>
</dbReference>
<dbReference type="InterPro" id="IPR003599">
    <property type="entry name" value="Ig_sub"/>
</dbReference>
<evidence type="ECO:0000256" key="5">
    <source>
        <dbReference type="ARBA" id="ARBA00023319"/>
    </source>
</evidence>
<name>A0A4W6C053_LATCA</name>
<keyword evidence="2" id="KW-0472">Membrane</keyword>
<dbReference type="InterPro" id="IPR036179">
    <property type="entry name" value="Ig-like_dom_sf"/>
</dbReference>
<dbReference type="InterPro" id="IPR003598">
    <property type="entry name" value="Ig_sub2"/>
</dbReference>
<evidence type="ECO:0000259" key="6">
    <source>
        <dbReference type="PROSITE" id="PS50835"/>
    </source>
</evidence>
<dbReference type="InterPro" id="IPR013783">
    <property type="entry name" value="Ig-like_fold"/>
</dbReference>
<dbReference type="AlphaFoldDB" id="A0A4W6C053"/>
<sequence length="240" mass="26234">SQETSHLSGLEVFLKLRVFCLIYIFTDVKDLKISGNTAVRMGDALNLTCSVDSFPASDITWTKSGSDKILPAVQKHSGSVSLIIQDVTVNDFGQYNCTAKHLGNTLVEKGLINLILVVSASKWSHIFRLIRECFVRQALISCPTDVEKPVITGMTTVQEGDALHLTCSVDSSHPSDITWTKLGSNKNLQKETKVILHKDAGIASLFISNVTAEHSGQYICTAKHEIINVTVQSEVTVTCK</sequence>
<keyword evidence="3" id="KW-1015">Disulfide bond</keyword>
<reference evidence="8" key="1">
    <citation type="submission" date="2015-09" db="EMBL/GenBank/DDBJ databases">
        <authorList>
            <person name="Sai Rama Sridatta P."/>
        </authorList>
    </citation>
    <scope>NUCLEOTIDE SEQUENCE [LARGE SCALE GENOMIC DNA]</scope>
</reference>
<evidence type="ECO:0000256" key="2">
    <source>
        <dbReference type="ARBA" id="ARBA00023136"/>
    </source>
</evidence>
<dbReference type="GO" id="GO:0050839">
    <property type="term" value="F:cell adhesion molecule binding"/>
    <property type="evidence" value="ECO:0007669"/>
    <property type="project" value="TreeGrafter"/>
</dbReference>
<dbReference type="Proteomes" id="UP000314980">
    <property type="component" value="Unassembled WGS sequence"/>
</dbReference>
<dbReference type="Ensembl" id="ENSLCAT00010004250.1">
    <property type="protein sequence ID" value="ENSLCAP00010004142.1"/>
    <property type="gene ID" value="ENSLCAG00010002105.1"/>
</dbReference>
<evidence type="ECO:0000256" key="3">
    <source>
        <dbReference type="ARBA" id="ARBA00023157"/>
    </source>
</evidence>
<protein>
    <recommendedName>
        <fullName evidence="6">Ig-like domain-containing protein</fullName>
    </recommendedName>
</protein>
<dbReference type="GeneTree" id="ENSGT01150000286924"/>
<dbReference type="InterPro" id="IPR051275">
    <property type="entry name" value="Cell_adhesion_signaling"/>
</dbReference>
<dbReference type="SMART" id="SM00409">
    <property type="entry name" value="IG"/>
    <property type="match status" value="2"/>
</dbReference>
<dbReference type="PROSITE" id="PS50835">
    <property type="entry name" value="IG_LIKE"/>
    <property type="match status" value="2"/>
</dbReference>
<proteinExistence type="predicted"/>
<feature type="domain" description="Ig-like" evidence="6">
    <location>
        <begin position="149"/>
        <end position="238"/>
    </location>
</feature>
<dbReference type="SUPFAM" id="SSF48726">
    <property type="entry name" value="Immunoglobulin"/>
    <property type="match status" value="2"/>
</dbReference>
<dbReference type="Gene3D" id="2.60.40.10">
    <property type="entry name" value="Immunoglobulins"/>
    <property type="match status" value="2"/>
</dbReference>